<evidence type="ECO:0000256" key="2">
    <source>
        <dbReference type="SAM" id="SignalP"/>
    </source>
</evidence>
<evidence type="ECO:0000256" key="1">
    <source>
        <dbReference type="SAM" id="MobiDB-lite"/>
    </source>
</evidence>
<comment type="caution">
    <text evidence="3">The sequence shown here is derived from an EMBL/GenBank/DDBJ whole genome shotgun (WGS) entry which is preliminary data.</text>
</comment>
<feature type="region of interest" description="Disordered" evidence="1">
    <location>
        <begin position="67"/>
        <end position="94"/>
    </location>
</feature>
<feature type="region of interest" description="Disordered" evidence="1">
    <location>
        <begin position="23"/>
        <end position="55"/>
    </location>
</feature>
<name>A0A1Y2C9K7_9FUNG</name>
<feature type="signal peptide" evidence="2">
    <location>
        <begin position="1"/>
        <end position="18"/>
    </location>
</feature>
<dbReference type="OrthoDB" id="10415383at2759"/>
<dbReference type="AlphaFoldDB" id="A0A1Y2C9K7"/>
<keyword evidence="2" id="KW-0732">Signal</keyword>
<feature type="compositionally biased region" description="Polar residues" evidence="1">
    <location>
        <begin position="82"/>
        <end position="91"/>
    </location>
</feature>
<accession>A0A1Y2C9K7</accession>
<feature type="compositionally biased region" description="Polar residues" evidence="1">
    <location>
        <begin position="26"/>
        <end position="41"/>
    </location>
</feature>
<dbReference type="EMBL" id="MCGO01000024">
    <property type="protein sequence ID" value="ORY43722.1"/>
    <property type="molecule type" value="Genomic_DNA"/>
</dbReference>
<evidence type="ECO:0000313" key="3">
    <source>
        <dbReference type="EMBL" id="ORY43722.1"/>
    </source>
</evidence>
<feature type="chain" id="PRO_5013096034" description="Carbohydrate-binding module family 19 domain-containing protein" evidence="2">
    <location>
        <begin position="19"/>
        <end position="269"/>
    </location>
</feature>
<gene>
    <name evidence="3" type="ORF">BCR33DRAFT_785549</name>
</gene>
<dbReference type="Proteomes" id="UP000193642">
    <property type="component" value="Unassembled WGS sequence"/>
</dbReference>
<sequence>MQISTLLTTIALIACASASPIRRDSYPSNVGDSHVQKSNSGPIKDGDSPDTVDIGYNAVADGIQDMNASPDYSGASDEMQDMSASPDSTNNRSDDTYDFASNVYASCSYKGAQECDSNTLYKCDYGQNNRLIWKTVISCPTDLLLESSVTQIRNVGGSYEQKDIINAEYNAVSDGSQDTNESRDNYYHNNNNNYPDDNYASSRTAVSASCNRNGAYACQFNSLFHCGYVSKNGLTWTLVTTCPQNSICYAGGINGVGCKASPSPFGYTR</sequence>
<reference evidence="3 4" key="1">
    <citation type="submission" date="2016-07" db="EMBL/GenBank/DDBJ databases">
        <title>Pervasive Adenine N6-methylation of Active Genes in Fungi.</title>
        <authorList>
            <consortium name="DOE Joint Genome Institute"/>
            <person name="Mondo S.J."/>
            <person name="Dannebaum R.O."/>
            <person name="Kuo R.C."/>
            <person name="Labutti K."/>
            <person name="Haridas S."/>
            <person name="Kuo A."/>
            <person name="Salamov A."/>
            <person name="Ahrendt S.R."/>
            <person name="Lipzen A."/>
            <person name="Sullivan W."/>
            <person name="Andreopoulos W.B."/>
            <person name="Clum A."/>
            <person name="Lindquist E."/>
            <person name="Daum C."/>
            <person name="Ramamoorthy G.K."/>
            <person name="Gryganskyi A."/>
            <person name="Culley D."/>
            <person name="Magnuson J.K."/>
            <person name="James T.Y."/>
            <person name="O'Malley M.A."/>
            <person name="Stajich J.E."/>
            <person name="Spatafora J.W."/>
            <person name="Visel A."/>
            <person name="Grigoriev I.V."/>
        </authorList>
    </citation>
    <scope>NUCLEOTIDE SEQUENCE [LARGE SCALE GENOMIC DNA]</scope>
    <source>
        <strain evidence="3 4">JEL800</strain>
    </source>
</reference>
<proteinExistence type="predicted"/>
<protein>
    <recommendedName>
        <fullName evidence="5">Carbohydrate-binding module family 19 domain-containing protein</fullName>
    </recommendedName>
</protein>
<evidence type="ECO:0008006" key="5">
    <source>
        <dbReference type="Google" id="ProtNLM"/>
    </source>
</evidence>
<organism evidence="3 4">
    <name type="scientific">Rhizoclosmatium globosum</name>
    <dbReference type="NCBI Taxonomy" id="329046"/>
    <lineage>
        <taxon>Eukaryota</taxon>
        <taxon>Fungi</taxon>
        <taxon>Fungi incertae sedis</taxon>
        <taxon>Chytridiomycota</taxon>
        <taxon>Chytridiomycota incertae sedis</taxon>
        <taxon>Chytridiomycetes</taxon>
        <taxon>Chytridiales</taxon>
        <taxon>Chytriomycetaceae</taxon>
        <taxon>Rhizoclosmatium</taxon>
    </lineage>
</organism>
<keyword evidence="4" id="KW-1185">Reference proteome</keyword>
<evidence type="ECO:0000313" key="4">
    <source>
        <dbReference type="Proteomes" id="UP000193642"/>
    </source>
</evidence>